<reference evidence="2 3" key="1">
    <citation type="submission" date="2019-10" db="EMBL/GenBank/DDBJ databases">
        <title>Deinococcus sp. isolated from soil.</title>
        <authorList>
            <person name="Li Y."/>
            <person name="Wang J."/>
        </authorList>
    </citation>
    <scope>NUCLEOTIDE SEQUENCE [LARGE SCALE GENOMIC DNA]</scope>
    <source>
        <strain evidence="2 3">SDU3-2</strain>
    </source>
</reference>
<feature type="chain" id="PRO_5030727099" description="P pilus assembly protein, chaperone PapD" evidence="1">
    <location>
        <begin position="29"/>
        <end position="277"/>
    </location>
</feature>
<protein>
    <recommendedName>
        <fullName evidence="4">P pilus assembly protein, chaperone PapD</fullName>
    </recommendedName>
</protein>
<proteinExistence type="predicted"/>
<organism evidence="2 3">
    <name type="scientific">Deinococcus terrestris</name>
    <dbReference type="NCBI Taxonomy" id="2651870"/>
    <lineage>
        <taxon>Bacteria</taxon>
        <taxon>Thermotogati</taxon>
        <taxon>Deinococcota</taxon>
        <taxon>Deinococci</taxon>
        <taxon>Deinococcales</taxon>
        <taxon>Deinococcaceae</taxon>
        <taxon>Deinococcus</taxon>
    </lineage>
</organism>
<name>A0A7X1TRI3_9DEIO</name>
<keyword evidence="1" id="KW-0732">Signal</keyword>
<evidence type="ECO:0000256" key="1">
    <source>
        <dbReference type="SAM" id="SignalP"/>
    </source>
</evidence>
<sequence length="277" mass="29175">MPRVSPPRRALPWAFASLSLFAAPVARAATGVSVDVSRVELSAQPGSTVNHAVTVLHPGAANSGPMVVGAALRDFRFPESGEVQFLPAGTARNSLQRWLQVSPQSFQLTPGQRQQVRYTLQVPADAEPGLYWGVLFFSSNSPEQAAQAQPGNILGVTYTIDVGQIIYLQVGTPRLDAKLVGVQAAYDGGRIAVQATVRNAGTGLVRAAGRAQVVDSAGKAVGFLPIEESVVLPGYSRRFGGGGDLKLAPGQYQVLVALQYAKGKFFTAQTPLVVKAP</sequence>
<evidence type="ECO:0000313" key="2">
    <source>
        <dbReference type="EMBL" id="MPY66446.1"/>
    </source>
</evidence>
<dbReference type="AlphaFoldDB" id="A0A7X1TRI3"/>
<comment type="caution">
    <text evidence="2">The sequence shown here is derived from an EMBL/GenBank/DDBJ whole genome shotgun (WGS) entry which is preliminary data.</text>
</comment>
<dbReference type="Proteomes" id="UP000484842">
    <property type="component" value="Unassembled WGS sequence"/>
</dbReference>
<dbReference type="Gene3D" id="2.60.40.10">
    <property type="entry name" value="Immunoglobulins"/>
    <property type="match status" value="1"/>
</dbReference>
<dbReference type="RefSeq" id="WP_152870520.1">
    <property type="nucleotide sequence ID" value="NZ_WBSL01000002.1"/>
</dbReference>
<evidence type="ECO:0000313" key="3">
    <source>
        <dbReference type="Proteomes" id="UP000484842"/>
    </source>
</evidence>
<feature type="signal peptide" evidence="1">
    <location>
        <begin position="1"/>
        <end position="28"/>
    </location>
</feature>
<dbReference type="EMBL" id="WBSL01000002">
    <property type="protein sequence ID" value="MPY66446.1"/>
    <property type="molecule type" value="Genomic_DNA"/>
</dbReference>
<evidence type="ECO:0008006" key="4">
    <source>
        <dbReference type="Google" id="ProtNLM"/>
    </source>
</evidence>
<gene>
    <name evidence="2" type="ORF">F8S09_07015</name>
</gene>
<keyword evidence="3" id="KW-1185">Reference proteome</keyword>
<accession>A0A7X1TRI3</accession>
<dbReference type="InterPro" id="IPR013783">
    <property type="entry name" value="Ig-like_fold"/>
</dbReference>